<feature type="chain" id="PRO_5040160339" description="SnoaL-like domain-containing protein" evidence="1">
    <location>
        <begin position="19"/>
        <end position="164"/>
    </location>
</feature>
<feature type="signal peptide" evidence="1">
    <location>
        <begin position="1"/>
        <end position="18"/>
    </location>
</feature>
<organism evidence="2 3">
    <name type="scientific">Caenorhabditis angaria</name>
    <dbReference type="NCBI Taxonomy" id="860376"/>
    <lineage>
        <taxon>Eukaryota</taxon>
        <taxon>Metazoa</taxon>
        <taxon>Ecdysozoa</taxon>
        <taxon>Nematoda</taxon>
        <taxon>Chromadorea</taxon>
        <taxon>Rhabditida</taxon>
        <taxon>Rhabditina</taxon>
        <taxon>Rhabditomorpha</taxon>
        <taxon>Rhabditoidea</taxon>
        <taxon>Rhabditidae</taxon>
        <taxon>Peloderinae</taxon>
        <taxon>Caenorhabditis</taxon>
    </lineage>
</organism>
<protein>
    <recommendedName>
        <fullName evidence="4">SnoaL-like domain-containing protein</fullName>
    </recommendedName>
</protein>
<evidence type="ECO:0000313" key="3">
    <source>
        <dbReference type="Proteomes" id="UP001152747"/>
    </source>
</evidence>
<dbReference type="InterPro" id="IPR032710">
    <property type="entry name" value="NTF2-like_dom_sf"/>
</dbReference>
<keyword evidence="1" id="KW-0732">Signal</keyword>
<dbReference type="EMBL" id="CANHGI010000004">
    <property type="protein sequence ID" value="CAI5446908.1"/>
    <property type="molecule type" value="Genomic_DNA"/>
</dbReference>
<dbReference type="SUPFAM" id="SSF54427">
    <property type="entry name" value="NTF2-like"/>
    <property type="match status" value="1"/>
</dbReference>
<evidence type="ECO:0000256" key="1">
    <source>
        <dbReference type="SAM" id="SignalP"/>
    </source>
</evidence>
<name>A0A9P1IM64_9PELO</name>
<comment type="caution">
    <text evidence="2">The sequence shown here is derived from an EMBL/GenBank/DDBJ whole genome shotgun (WGS) entry which is preliminary data.</text>
</comment>
<evidence type="ECO:0000313" key="2">
    <source>
        <dbReference type="EMBL" id="CAI5446908.1"/>
    </source>
</evidence>
<keyword evidence="3" id="KW-1185">Reference proteome</keyword>
<sequence length="164" mass="19148">MRLLLAIFLLGWPALISGMTEAHYAAFQLVQVMNEAYHNNDISSLMILMHPNLTYTMCGYTGDYDSVKGYFQHQLDTVYDINFTLHGDTAVLIEENGYKTIVFKLDAESVFSDKNRVESTADFTAIKEPADFTYRIVEIEQKCRIKSKRHRLYRLFTYHDLYDY</sequence>
<dbReference type="OrthoDB" id="5786871at2759"/>
<gene>
    <name evidence="2" type="ORF">CAMP_LOCUS9545</name>
</gene>
<reference evidence="2" key="1">
    <citation type="submission" date="2022-11" db="EMBL/GenBank/DDBJ databases">
        <authorList>
            <person name="Kikuchi T."/>
        </authorList>
    </citation>
    <scope>NUCLEOTIDE SEQUENCE</scope>
    <source>
        <strain evidence="2">PS1010</strain>
    </source>
</reference>
<dbReference type="AlphaFoldDB" id="A0A9P1IM64"/>
<accession>A0A9P1IM64</accession>
<proteinExistence type="predicted"/>
<evidence type="ECO:0008006" key="4">
    <source>
        <dbReference type="Google" id="ProtNLM"/>
    </source>
</evidence>
<dbReference type="Proteomes" id="UP001152747">
    <property type="component" value="Unassembled WGS sequence"/>
</dbReference>